<dbReference type="InterPro" id="IPR019734">
    <property type="entry name" value="TPR_rpt"/>
</dbReference>
<sequence>MPTPSPILAAVASLCLLQACATAPAPTEPRAMKMEPLLQVRGSGEQTAATYYQLGKFHQARGNKAQARTAYEQSISLDRRQIEARNALAVLNSEDGKLDEALSLLEQLARDYPRVAYLHNNLAYVHLLRGTPDAAIP</sequence>
<dbReference type="Proteomes" id="UP000623967">
    <property type="component" value="Unassembled WGS sequence"/>
</dbReference>
<keyword evidence="1" id="KW-0802">TPR repeat</keyword>
<feature type="signal peptide" evidence="2">
    <location>
        <begin position="1"/>
        <end position="21"/>
    </location>
</feature>
<accession>A0ABS1TVC0</accession>
<reference evidence="3 4" key="1">
    <citation type="submission" date="2021-01" db="EMBL/GenBank/DDBJ databases">
        <title>Genome public.</title>
        <authorList>
            <person name="Liu C."/>
            <person name="Sun Q."/>
        </authorList>
    </citation>
    <scope>NUCLEOTIDE SEQUENCE [LARGE SCALE GENOMIC DNA]</scope>
    <source>
        <strain evidence="3 4">YIM B02564</strain>
    </source>
</reference>
<feature type="chain" id="PRO_5047486311" evidence="2">
    <location>
        <begin position="22"/>
        <end position="137"/>
    </location>
</feature>
<gene>
    <name evidence="3" type="ORF">JK635_23625</name>
</gene>
<keyword evidence="4" id="KW-1185">Reference proteome</keyword>
<dbReference type="Gene3D" id="1.25.40.10">
    <property type="entry name" value="Tetratricopeptide repeat domain"/>
    <property type="match status" value="1"/>
</dbReference>
<protein>
    <submittedName>
        <fullName evidence="3">Tetratricopeptide repeat protein</fullName>
    </submittedName>
</protein>
<dbReference type="InterPro" id="IPR011990">
    <property type="entry name" value="TPR-like_helical_dom_sf"/>
</dbReference>
<comment type="caution">
    <text evidence="3">The sequence shown here is derived from an EMBL/GenBank/DDBJ whole genome shotgun (WGS) entry which is preliminary data.</text>
</comment>
<dbReference type="Pfam" id="PF13181">
    <property type="entry name" value="TPR_8"/>
    <property type="match status" value="1"/>
</dbReference>
<dbReference type="Pfam" id="PF13432">
    <property type="entry name" value="TPR_16"/>
    <property type="match status" value="1"/>
</dbReference>
<evidence type="ECO:0000256" key="2">
    <source>
        <dbReference type="SAM" id="SignalP"/>
    </source>
</evidence>
<evidence type="ECO:0000313" key="3">
    <source>
        <dbReference type="EMBL" id="MBL4955143.1"/>
    </source>
</evidence>
<dbReference type="SMART" id="SM00028">
    <property type="entry name" value="TPR"/>
    <property type="match status" value="1"/>
</dbReference>
<evidence type="ECO:0000256" key="1">
    <source>
        <dbReference type="PROSITE-ProRule" id="PRU00339"/>
    </source>
</evidence>
<feature type="non-terminal residue" evidence="3">
    <location>
        <position position="137"/>
    </location>
</feature>
<dbReference type="EMBL" id="JAESWB010000396">
    <property type="protein sequence ID" value="MBL4955143.1"/>
    <property type="molecule type" value="Genomic_DNA"/>
</dbReference>
<proteinExistence type="predicted"/>
<feature type="repeat" description="TPR" evidence="1">
    <location>
        <begin position="48"/>
        <end position="81"/>
    </location>
</feature>
<organism evidence="3 4">
    <name type="scientific">Neobacillus paridis</name>
    <dbReference type="NCBI Taxonomy" id="2803862"/>
    <lineage>
        <taxon>Bacteria</taxon>
        <taxon>Bacillati</taxon>
        <taxon>Bacillota</taxon>
        <taxon>Bacilli</taxon>
        <taxon>Bacillales</taxon>
        <taxon>Bacillaceae</taxon>
        <taxon>Neobacillus</taxon>
    </lineage>
</organism>
<keyword evidence="2" id="KW-0732">Signal</keyword>
<dbReference type="SUPFAM" id="SSF48452">
    <property type="entry name" value="TPR-like"/>
    <property type="match status" value="1"/>
</dbReference>
<dbReference type="PROSITE" id="PS50005">
    <property type="entry name" value="TPR"/>
    <property type="match status" value="1"/>
</dbReference>
<name>A0ABS1TVC0_9BACI</name>
<evidence type="ECO:0000313" key="4">
    <source>
        <dbReference type="Proteomes" id="UP000623967"/>
    </source>
</evidence>